<dbReference type="Proteomes" id="UP000266841">
    <property type="component" value="Unassembled WGS sequence"/>
</dbReference>
<organism evidence="1 2">
    <name type="scientific">Thalassiosira oceanica</name>
    <name type="common">Marine diatom</name>
    <dbReference type="NCBI Taxonomy" id="159749"/>
    <lineage>
        <taxon>Eukaryota</taxon>
        <taxon>Sar</taxon>
        <taxon>Stramenopiles</taxon>
        <taxon>Ochrophyta</taxon>
        <taxon>Bacillariophyta</taxon>
        <taxon>Coscinodiscophyceae</taxon>
        <taxon>Thalassiosirophycidae</taxon>
        <taxon>Thalassiosirales</taxon>
        <taxon>Thalassiosiraceae</taxon>
        <taxon>Thalassiosira</taxon>
    </lineage>
</organism>
<evidence type="ECO:0000313" key="2">
    <source>
        <dbReference type="Proteomes" id="UP000266841"/>
    </source>
</evidence>
<keyword evidence="2" id="KW-1185">Reference proteome</keyword>
<reference evidence="1 2" key="1">
    <citation type="journal article" date="2012" name="Genome Biol.">
        <title>Genome and low-iron response of an oceanic diatom adapted to chronic iron limitation.</title>
        <authorList>
            <person name="Lommer M."/>
            <person name="Specht M."/>
            <person name="Roy A.S."/>
            <person name="Kraemer L."/>
            <person name="Andreson R."/>
            <person name="Gutowska M.A."/>
            <person name="Wolf J."/>
            <person name="Bergner S.V."/>
            <person name="Schilhabel M.B."/>
            <person name="Klostermeier U.C."/>
            <person name="Beiko R.G."/>
            <person name="Rosenstiel P."/>
            <person name="Hippler M."/>
            <person name="Laroche J."/>
        </authorList>
    </citation>
    <scope>NUCLEOTIDE SEQUENCE [LARGE SCALE GENOMIC DNA]</scope>
    <source>
        <strain evidence="1 2">CCMP1005</strain>
    </source>
</reference>
<dbReference type="EMBL" id="AGNL01023023">
    <property type="protein sequence ID" value="EJK59374.1"/>
    <property type="molecule type" value="Genomic_DNA"/>
</dbReference>
<comment type="caution">
    <text evidence="1">The sequence shown here is derived from an EMBL/GenBank/DDBJ whole genome shotgun (WGS) entry which is preliminary data.</text>
</comment>
<name>K0S3E7_THAOC</name>
<accession>K0S3E7</accession>
<protein>
    <submittedName>
        <fullName evidence="1">Uncharacterized protein</fullName>
    </submittedName>
</protein>
<evidence type="ECO:0000313" key="1">
    <source>
        <dbReference type="EMBL" id="EJK59374.1"/>
    </source>
</evidence>
<dbReference type="AlphaFoldDB" id="K0S3E7"/>
<feature type="non-terminal residue" evidence="1">
    <location>
        <position position="1"/>
    </location>
</feature>
<sequence length="513" mass="56693">KQKKEMRQLANGTPAEIIRGIHEGKPGATLALATRFDQSNGLPYDELKSAGMTEALLKNLKRCDESLAPVFGVSPSDQDAICLPYFCLSMLLTVGRQSHNRQEVCLHIAEGISPVIKCMVHERRVFFQSTESWFESMEDFINLIQAIVDDRQVARYLLSRHGGLLPFLGQAICWSQCRQDIVEGFSRLNMTVPQEAIISAAHSICFFLLRECQHDVGIPVPKACEMLRTVGAVTMAEGSELPAIVGMIRLYGEMCRARYKVLDLRSRNELADIIPSLIWSGCVDEIVMSELAVLHDACPEFVARCSSKILFLSGDSCVAGALRSGLFATTLSICAQLGRQDVHGGLESVMRADALASGMIDLLYKIRLHNKTHKVLGSMTPFNFQGMEDKLEHIFRDARESACANCLEAFDSKALKWCKGTHMLEPFCSRECLMESWDAGACADFGDIFKKDDNRRSISLKRNILQAGYEVLHGSIGSIVGEHFQGMARGQGLTIAINLMEFPSPTQLGATTS</sequence>
<proteinExistence type="predicted"/>
<gene>
    <name evidence="1" type="ORF">THAOC_20415</name>
</gene>